<dbReference type="PROSITE" id="PS00656">
    <property type="entry name" value="GLYCOSYL_HYDROL_F6_2"/>
    <property type="match status" value="1"/>
</dbReference>
<evidence type="ECO:0000256" key="12">
    <source>
        <dbReference type="RuleBase" id="RU361186"/>
    </source>
</evidence>
<keyword evidence="14" id="KW-1185">Reference proteome</keyword>
<dbReference type="GO" id="GO:0004553">
    <property type="term" value="F:hydrolase activity, hydrolyzing O-glycosyl compounds"/>
    <property type="evidence" value="ECO:0007669"/>
    <property type="project" value="InterPro"/>
</dbReference>
<evidence type="ECO:0000313" key="13">
    <source>
        <dbReference type="EMBL" id="APZ35230.1"/>
    </source>
</evidence>
<keyword evidence="5 12" id="KW-0119">Carbohydrate metabolism</keyword>
<dbReference type="PIRSF" id="PIRSF001100">
    <property type="entry name" value="Beta_cellobiohydrolase"/>
    <property type="match status" value="1"/>
</dbReference>
<feature type="chain" id="PRO_5011811477" description="Glucanase" evidence="12">
    <location>
        <begin position="27"/>
        <end position="333"/>
    </location>
</feature>
<dbReference type="PANTHER" id="PTHR34876:SF4">
    <property type="entry name" value="1,4-BETA-D-GLUCAN CELLOBIOHYDROLASE C-RELATED"/>
    <property type="match status" value="1"/>
</dbReference>
<reference evidence="13 14" key="1">
    <citation type="submission" date="2016-12" db="EMBL/GenBank/DDBJ databases">
        <title>Complete genome sequence of Microbacterium aurum KACC 15219.</title>
        <authorList>
            <person name="Jung Y."/>
            <person name="Shin J.-H."/>
            <person name="Lee Y.-J."/>
            <person name="Yi H."/>
            <person name="Bahn Y.-S."/>
            <person name="Kim J.F."/>
            <person name="Lee D.-W."/>
        </authorList>
    </citation>
    <scope>NUCLEOTIDE SEQUENCE [LARGE SCALE GENOMIC DNA]</scope>
    <source>
        <strain evidence="13 14">KACC 15219</strain>
    </source>
</reference>
<gene>
    <name evidence="13" type="ORF">BOH66_13980</name>
</gene>
<accession>A0A1P8UAU6</accession>
<proteinExistence type="inferred from homology"/>
<evidence type="ECO:0000256" key="2">
    <source>
        <dbReference type="ARBA" id="ARBA00022801"/>
    </source>
</evidence>
<dbReference type="STRING" id="36805.BOH66_13980"/>
<feature type="active site" description="Proton acceptor" evidence="8">
    <location>
        <position position="307"/>
    </location>
</feature>
<evidence type="ECO:0000256" key="1">
    <source>
        <dbReference type="ARBA" id="ARBA00022729"/>
    </source>
</evidence>
<feature type="binding site" evidence="9">
    <location>
        <position position="201"/>
    </location>
    <ligand>
        <name>substrate</name>
    </ligand>
</feature>
<keyword evidence="4" id="KW-1015">Disulfide bond</keyword>
<feature type="binding site" evidence="9">
    <location>
        <position position="231"/>
    </location>
    <ligand>
        <name>substrate</name>
    </ligand>
</feature>
<dbReference type="InterPro" id="IPR001524">
    <property type="entry name" value="Glyco_hydro_6_CS"/>
</dbReference>
<evidence type="ECO:0000256" key="5">
    <source>
        <dbReference type="ARBA" id="ARBA00023277"/>
    </source>
</evidence>
<dbReference type="EMBL" id="CP018762">
    <property type="protein sequence ID" value="APZ35230.1"/>
    <property type="molecule type" value="Genomic_DNA"/>
</dbReference>
<dbReference type="SUPFAM" id="SSF51989">
    <property type="entry name" value="Glycosyl hydrolases family 6, cellulases"/>
    <property type="match status" value="1"/>
</dbReference>
<dbReference type="Proteomes" id="UP000187185">
    <property type="component" value="Chromosome"/>
</dbReference>
<evidence type="ECO:0000256" key="6">
    <source>
        <dbReference type="ARBA" id="ARBA00023295"/>
    </source>
</evidence>
<keyword evidence="3 12" id="KW-0136">Cellulose degradation</keyword>
<feature type="binding site" evidence="9">
    <location>
        <position position="305"/>
    </location>
    <ligand>
        <name>substrate</name>
    </ligand>
</feature>
<keyword evidence="7 12" id="KW-0624">Polysaccharide degradation</keyword>
<dbReference type="KEGG" id="maur:BOH66_13980"/>
<evidence type="ECO:0000256" key="10">
    <source>
        <dbReference type="PROSITE-ProRule" id="PRU10056"/>
    </source>
</evidence>
<dbReference type="PANTHER" id="PTHR34876">
    <property type="match status" value="1"/>
</dbReference>
<feature type="active site" description="Proton donor" evidence="8 11">
    <location>
        <position position="163"/>
    </location>
</feature>
<keyword evidence="1 12" id="KW-0732">Signal</keyword>
<evidence type="ECO:0000313" key="14">
    <source>
        <dbReference type="Proteomes" id="UP000187185"/>
    </source>
</evidence>
<dbReference type="OrthoDB" id="309899at2"/>
<feature type="binding site" evidence="9">
    <location>
        <position position="83"/>
    </location>
    <ligand>
        <name>substrate</name>
    </ligand>
</feature>
<dbReference type="RefSeq" id="WP_076691608.1">
    <property type="nucleotide sequence ID" value="NZ_CP018762.1"/>
</dbReference>
<dbReference type="Pfam" id="PF01341">
    <property type="entry name" value="Glyco_hydro_6"/>
    <property type="match status" value="1"/>
</dbReference>
<keyword evidence="6 12" id="KW-0326">Glycosidase</keyword>
<dbReference type="Gene3D" id="3.20.20.40">
    <property type="entry name" value="1, 4-beta cellobiohydrolase"/>
    <property type="match status" value="1"/>
</dbReference>
<dbReference type="InterPro" id="IPR016288">
    <property type="entry name" value="Beta_cellobiohydrolase"/>
</dbReference>
<evidence type="ECO:0000256" key="4">
    <source>
        <dbReference type="ARBA" id="ARBA00023157"/>
    </source>
</evidence>
<dbReference type="AlphaFoldDB" id="A0A1P8UAU6"/>
<protein>
    <recommendedName>
        <fullName evidence="12">Glucanase</fullName>
        <ecNumber evidence="12">3.2.1.-</ecNumber>
    </recommendedName>
</protein>
<feature type="binding site" evidence="9">
    <location>
        <position position="204"/>
    </location>
    <ligand>
        <name>substrate</name>
    </ligand>
</feature>
<name>A0A1P8UAU6_9MICO</name>
<dbReference type="PROSITE" id="PS00655">
    <property type="entry name" value="GLYCOSYL_HYDROL_F6_1"/>
    <property type="match status" value="1"/>
</dbReference>
<evidence type="ECO:0000256" key="3">
    <source>
        <dbReference type="ARBA" id="ARBA00023001"/>
    </source>
</evidence>
<dbReference type="GO" id="GO:0030245">
    <property type="term" value="P:cellulose catabolic process"/>
    <property type="evidence" value="ECO:0007669"/>
    <property type="project" value="UniProtKB-KW"/>
</dbReference>
<evidence type="ECO:0000256" key="8">
    <source>
        <dbReference type="PIRSR" id="PIRSR001100-1"/>
    </source>
</evidence>
<keyword evidence="2 12" id="KW-0378">Hydrolase</keyword>
<evidence type="ECO:0000256" key="7">
    <source>
        <dbReference type="ARBA" id="ARBA00023326"/>
    </source>
</evidence>
<dbReference type="EC" id="3.2.1.-" evidence="12"/>
<feature type="binding site" evidence="9">
    <location>
        <position position="274"/>
    </location>
    <ligand>
        <name>substrate</name>
    </ligand>
</feature>
<organism evidence="13 14">
    <name type="scientific">Microbacterium aurum</name>
    <dbReference type="NCBI Taxonomy" id="36805"/>
    <lineage>
        <taxon>Bacteria</taxon>
        <taxon>Bacillati</taxon>
        <taxon>Actinomycetota</taxon>
        <taxon>Actinomycetes</taxon>
        <taxon>Micrococcales</taxon>
        <taxon>Microbacteriaceae</taxon>
        <taxon>Microbacterium</taxon>
    </lineage>
</organism>
<feature type="active site" evidence="10">
    <location>
        <position position="123"/>
    </location>
</feature>
<feature type="binding site" evidence="9">
    <location>
        <position position="301"/>
    </location>
    <ligand>
        <name>substrate</name>
    </ligand>
</feature>
<comment type="similarity">
    <text evidence="12">Belongs to the glycosyl hydrolase family 6.</text>
</comment>
<feature type="signal peptide" evidence="12">
    <location>
        <begin position="1"/>
        <end position="26"/>
    </location>
</feature>
<sequence>MTPRTRRRARLVVVAAAIAVAAAAIAAIVGTATGLFRGEAQPPGPGTRFAVLAESAAATASVTATGAERAAADYLAAQPTAYWLTPERDPIGTVQGRVAGLAAEARAQQATLALVIYGLPERDCGNHSAGGLDAADYPTWIGEIAAALAAASDVPAVIVLEPDSLALAPECGNLDARVPQLRAAISALQRPGTWIYLDGGHSNWHPAAQTAQLLQAVGTDGVRGFATNVSNFNDTDAEVSYAHAVAAALRDLGAGDTHALIDTSRNGAGSDGQWCNPPGRRVGAASGTIGDDVVDTNLWIKVPGESDGPCNGGPAAGQWWPAAAIELTRDARG</sequence>
<dbReference type="PRINTS" id="PR00733">
    <property type="entry name" value="GLHYDRLASE6"/>
</dbReference>
<evidence type="ECO:0000256" key="11">
    <source>
        <dbReference type="PROSITE-ProRule" id="PRU10057"/>
    </source>
</evidence>
<evidence type="ECO:0000256" key="9">
    <source>
        <dbReference type="PIRSR" id="PIRSR001100-2"/>
    </source>
</evidence>
<dbReference type="InterPro" id="IPR036434">
    <property type="entry name" value="Beta_cellobiohydrolase_sf"/>
</dbReference>